<evidence type="ECO:0008006" key="5">
    <source>
        <dbReference type="Google" id="ProtNLM"/>
    </source>
</evidence>
<dbReference type="PRINTS" id="PR00385">
    <property type="entry name" value="P450"/>
</dbReference>
<dbReference type="Proteomes" id="UP000185696">
    <property type="component" value="Unassembled WGS sequence"/>
</dbReference>
<dbReference type="EMBL" id="MSIF01000003">
    <property type="protein sequence ID" value="OLF12099.1"/>
    <property type="molecule type" value="Genomic_DNA"/>
</dbReference>
<organism evidence="3 4">
    <name type="scientific">Actinophytocola xinjiangensis</name>
    <dbReference type="NCBI Taxonomy" id="485602"/>
    <lineage>
        <taxon>Bacteria</taxon>
        <taxon>Bacillati</taxon>
        <taxon>Actinomycetota</taxon>
        <taxon>Actinomycetes</taxon>
        <taxon>Pseudonocardiales</taxon>
        <taxon>Pseudonocardiaceae</taxon>
    </lineage>
</organism>
<dbReference type="InterPro" id="IPR036396">
    <property type="entry name" value="Cyt_P450_sf"/>
</dbReference>
<dbReference type="PANTHER" id="PTHR46696:SF6">
    <property type="entry name" value="P450, PUTATIVE (EUROFUNG)-RELATED"/>
    <property type="match status" value="1"/>
</dbReference>
<keyword evidence="2" id="KW-0479">Metal-binding</keyword>
<dbReference type="AlphaFoldDB" id="A0A7Z1AYR2"/>
<dbReference type="InterPro" id="IPR017972">
    <property type="entry name" value="Cyt_P450_CS"/>
</dbReference>
<evidence type="ECO:0000256" key="2">
    <source>
        <dbReference type="RuleBase" id="RU000461"/>
    </source>
</evidence>
<comment type="similarity">
    <text evidence="1 2">Belongs to the cytochrome P450 family.</text>
</comment>
<evidence type="ECO:0000256" key="1">
    <source>
        <dbReference type="ARBA" id="ARBA00010617"/>
    </source>
</evidence>
<protein>
    <recommendedName>
        <fullName evidence="5">Cytochrome P450</fullName>
    </recommendedName>
</protein>
<accession>A0A7Z1AYR2</accession>
<dbReference type="PRINTS" id="PR00359">
    <property type="entry name" value="BP450"/>
</dbReference>
<keyword evidence="2" id="KW-0503">Monooxygenase</keyword>
<keyword evidence="4" id="KW-1185">Reference proteome</keyword>
<proteinExistence type="inferred from homology"/>
<dbReference type="PANTHER" id="PTHR46696">
    <property type="entry name" value="P450, PUTATIVE (EUROFUNG)-RELATED"/>
    <property type="match status" value="1"/>
</dbReference>
<gene>
    <name evidence="3" type="ORF">BLA60_08755</name>
</gene>
<keyword evidence="2" id="KW-0560">Oxidoreductase</keyword>
<dbReference type="GO" id="GO:0004497">
    <property type="term" value="F:monooxygenase activity"/>
    <property type="evidence" value="ECO:0007669"/>
    <property type="project" value="UniProtKB-KW"/>
</dbReference>
<sequence>MDAPVRDFNHHSDPAVRVDPFTAFDRFRDERVFWTEELDGFWVLTRHADIRAVLRDTDAFSSRHTSIPPAGWPRPLMPVELDPPDHNRYRALLARCLNGAAGSTITRALETASARLVERLAPAGECDLVLDFARPLQNALFAALFDVPEEETQACSRWADDLLQDVDPGRRARATTEFMAYVGRAIGEYETGVRGGDGTGLLDVLASAEVDGEPLSREQALDLAFLMGMASLDTLTNSVSFTFRYLAAHPEHQHRLAAEPGIAASAAEELLRLHSVVSIARTATRDTEVAGVRLRAGDRVLLNLSLAGRDPHHYPDPASADFDRANSASHVAFGFGAHRCLGARIATQGLAAALRDWHTSIVDYSVGPGAELAMDGGAVCSLENLPLVWRS</sequence>
<reference evidence="3 4" key="1">
    <citation type="submission" date="2016-12" db="EMBL/GenBank/DDBJ databases">
        <title>The draft genome sequence of Actinophytocola xinjiangensis.</title>
        <authorList>
            <person name="Wang W."/>
            <person name="Yuan L."/>
        </authorList>
    </citation>
    <scope>NUCLEOTIDE SEQUENCE [LARGE SCALE GENOMIC DNA]</scope>
    <source>
        <strain evidence="3 4">CGMCC 4.4663</strain>
    </source>
</reference>
<dbReference type="GO" id="GO:0020037">
    <property type="term" value="F:heme binding"/>
    <property type="evidence" value="ECO:0007669"/>
    <property type="project" value="InterPro"/>
</dbReference>
<name>A0A7Z1AYR2_9PSEU</name>
<dbReference type="PROSITE" id="PS00086">
    <property type="entry name" value="CYTOCHROME_P450"/>
    <property type="match status" value="1"/>
</dbReference>
<evidence type="ECO:0000313" key="4">
    <source>
        <dbReference type="Proteomes" id="UP000185696"/>
    </source>
</evidence>
<dbReference type="InterPro" id="IPR001128">
    <property type="entry name" value="Cyt_P450"/>
</dbReference>
<dbReference type="Gene3D" id="1.10.630.10">
    <property type="entry name" value="Cytochrome P450"/>
    <property type="match status" value="1"/>
</dbReference>
<dbReference type="GO" id="GO:0016705">
    <property type="term" value="F:oxidoreductase activity, acting on paired donors, with incorporation or reduction of molecular oxygen"/>
    <property type="evidence" value="ECO:0007669"/>
    <property type="project" value="InterPro"/>
</dbReference>
<dbReference type="SUPFAM" id="SSF48264">
    <property type="entry name" value="Cytochrome P450"/>
    <property type="match status" value="1"/>
</dbReference>
<keyword evidence="2" id="KW-0349">Heme</keyword>
<comment type="caution">
    <text evidence="3">The sequence shown here is derived from an EMBL/GenBank/DDBJ whole genome shotgun (WGS) entry which is preliminary data.</text>
</comment>
<dbReference type="GO" id="GO:0005506">
    <property type="term" value="F:iron ion binding"/>
    <property type="evidence" value="ECO:0007669"/>
    <property type="project" value="InterPro"/>
</dbReference>
<evidence type="ECO:0000313" key="3">
    <source>
        <dbReference type="EMBL" id="OLF12099.1"/>
    </source>
</evidence>
<dbReference type="InterPro" id="IPR002397">
    <property type="entry name" value="Cyt_P450_B"/>
</dbReference>
<dbReference type="Pfam" id="PF00067">
    <property type="entry name" value="p450"/>
    <property type="match status" value="1"/>
</dbReference>
<keyword evidence="2" id="KW-0408">Iron</keyword>